<sequence length="307" mass="34712">MTVRKKKKHSGPKSALLSHHKPSPKLITLSAKASRTLIRSHHQLRKRHAQATADGDTVAADALLAQIEAQGGLRLYQLASIKGQSNERGGDSSKVLMEWLQEVLTPSDGIKPGRQPLERPLLRMLEVGALSATNACSCSRLFDVTRIDLNSQDDQRILQQDFMQRTLPCSDDERFDVISLSLVLNFLPDNASRGDMLRRTLPFLRLPPESLRTTRSYAENFPSLFLVLPAPCITNSRYLDENRLKAIMGSLGYSMIRRKISSKLVYYLWIHNGPRKQPSLKHSYKKVEVNPGKKRNNFTITLEEDRT</sequence>
<dbReference type="SUPFAM" id="SSF53335">
    <property type="entry name" value="S-adenosyl-L-methionine-dependent methyltransferases"/>
    <property type="match status" value="1"/>
</dbReference>
<dbReference type="PANTHER" id="PTHR21008">
    <property type="entry name" value="S-ADENOSYLMETHIONINE SENSOR UPSTREAM OF MTORC1-RELATED"/>
    <property type="match status" value="1"/>
</dbReference>
<dbReference type="GO" id="GO:0005730">
    <property type="term" value="C:nucleolus"/>
    <property type="evidence" value="ECO:0007669"/>
    <property type="project" value="UniProtKB-SubCell"/>
</dbReference>
<reference evidence="6" key="1">
    <citation type="submission" date="2021-03" db="EMBL/GenBank/DDBJ databases">
        <title>Comparative genomics and phylogenomic investigation of the class Geoglossomycetes provide insights into ecological specialization and systematics.</title>
        <authorList>
            <person name="Melie T."/>
            <person name="Pirro S."/>
            <person name="Miller A.N."/>
            <person name="Quandt A."/>
        </authorList>
    </citation>
    <scope>NUCLEOTIDE SEQUENCE</scope>
    <source>
        <strain evidence="6">CAQ_001_2017</strain>
    </source>
</reference>
<comment type="similarity">
    <text evidence="4">Belongs to the BMT2 family.</text>
</comment>
<keyword evidence="3 4" id="KW-0949">S-adenosyl-L-methionine</keyword>
<accession>A0A9P8RTT6</accession>
<evidence type="ECO:0000256" key="2">
    <source>
        <dbReference type="ARBA" id="ARBA00022679"/>
    </source>
</evidence>
<keyword evidence="4" id="KW-0539">Nucleus</keyword>
<evidence type="ECO:0000256" key="1">
    <source>
        <dbReference type="ARBA" id="ARBA00022603"/>
    </source>
</evidence>
<feature type="binding site" evidence="4">
    <location>
        <position position="148"/>
    </location>
    <ligand>
        <name>S-adenosyl-L-methionine</name>
        <dbReference type="ChEBI" id="CHEBI:59789"/>
    </ligand>
</feature>
<comment type="function">
    <text evidence="4">S-adenosyl-L-methionine-dependent methyltransferase that specifically methylates the N(1) position of an adenine present in helix 65 in 25S rRNA.</text>
</comment>
<dbReference type="GO" id="GO:0016433">
    <property type="term" value="F:rRNA (adenine) methyltransferase activity"/>
    <property type="evidence" value="ECO:0007669"/>
    <property type="project" value="UniProtKB-UniRule"/>
</dbReference>
<gene>
    <name evidence="6" type="ORF">GP486_000196</name>
</gene>
<comment type="caution">
    <text evidence="6">The sequence shown here is derived from an EMBL/GenBank/DDBJ whole genome shotgun (WGS) entry which is preliminary data.</text>
</comment>
<dbReference type="EC" id="2.1.1.-" evidence="4"/>
<dbReference type="Proteomes" id="UP000750711">
    <property type="component" value="Unassembled WGS sequence"/>
</dbReference>
<dbReference type="EMBL" id="JAGHQM010000010">
    <property type="protein sequence ID" value="KAH0566413.1"/>
    <property type="molecule type" value="Genomic_DNA"/>
</dbReference>
<evidence type="ECO:0000256" key="4">
    <source>
        <dbReference type="HAMAP-Rule" id="MF_03044"/>
    </source>
</evidence>
<evidence type="ECO:0000313" key="6">
    <source>
        <dbReference type="EMBL" id="KAH0566413.1"/>
    </source>
</evidence>
<dbReference type="HAMAP" id="MF_03044">
    <property type="entry name" value="BMT2"/>
    <property type="match status" value="1"/>
</dbReference>
<feature type="compositionally biased region" description="Basic residues" evidence="5">
    <location>
        <begin position="1"/>
        <end position="11"/>
    </location>
</feature>
<dbReference type="InterPro" id="IPR029063">
    <property type="entry name" value="SAM-dependent_MTases_sf"/>
</dbReference>
<comment type="subcellular location">
    <subcellularLocation>
        <location evidence="4">Nucleus</location>
        <location evidence="4">Nucleolus</location>
    </subcellularLocation>
</comment>
<keyword evidence="2 4" id="KW-0808">Transferase</keyword>
<proteinExistence type="inferred from homology"/>
<evidence type="ECO:0000313" key="7">
    <source>
        <dbReference type="Proteomes" id="UP000750711"/>
    </source>
</evidence>
<organism evidence="6 7">
    <name type="scientific">Trichoglossum hirsutum</name>
    <dbReference type="NCBI Taxonomy" id="265104"/>
    <lineage>
        <taxon>Eukaryota</taxon>
        <taxon>Fungi</taxon>
        <taxon>Dikarya</taxon>
        <taxon>Ascomycota</taxon>
        <taxon>Pezizomycotina</taxon>
        <taxon>Geoglossomycetes</taxon>
        <taxon>Geoglossales</taxon>
        <taxon>Geoglossaceae</taxon>
        <taxon>Trichoglossum</taxon>
    </lineage>
</organism>
<evidence type="ECO:0000256" key="5">
    <source>
        <dbReference type="SAM" id="MobiDB-lite"/>
    </source>
</evidence>
<dbReference type="InterPro" id="IPR021867">
    <property type="entry name" value="Bmt2/SAMTOR"/>
</dbReference>
<keyword evidence="7" id="KW-1185">Reference proteome</keyword>
<dbReference type="PANTHER" id="PTHR21008:SF1">
    <property type="entry name" value="25S RRNA (ADENINE(2142)-N(1))-METHYLTRANSFERASE"/>
    <property type="match status" value="1"/>
</dbReference>
<feature type="binding site" evidence="4">
    <location>
        <position position="128"/>
    </location>
    <ligand>
        <name>S-adenosyl-L-methionine</name>
        <dbReference type="ChEBI" id="CHEBI:59789"/>
    </ligand>
</feature>
<dbReference type="Pfam" id="PF11968">
    <property type="entry name" value="Bmt2"/>
    <property type="match status" value="1"/>
</dbReference>
<feature type="region of interest" description="Disordered" evidence="5">
    <location>
        <begin position="1"/>
        <end position="25"/>
    </location>
</feature>
<name>A0A9P8RTT6_9PEZI</name>
<protein>
    <recommendedName>
        <fullName evidence="4">25S rRNA adenine-N(1) methyltransferase</fullName>
        <ecNumber evidence="4">2.1.1.-</ecNumber>
    </recommendedName>
</protein>
<dbReference type="AlphaFoldDB" id="A0A9P8RTT6"/>
<keyword evidence="1 4" id="KW-0489">Methyltransferase</keyword>
<evidence type="ECO:0000256" key="3">
    <source>
        <dbReference type="ARBA" id="ARBA00022691"/>
    </source>
</evidence>